<organism evidence="2 3">
    <name type="scientific">Cymbomonas tetramitiformis</name>
    <dbReference type="NCBI Taxonomy" id="36881"/>
    <lineage>
        <taxon>Eukaryota</taxon>
        <taxon>Viridiplantae</taxon>
        <taxon>Chlorophyta</taxon>
        <taxon>Pyramimonadophyceae</taxon>
        <taxon>Pyramimonadales</taxon>
        <taxon>Pyramimonadaceae</taxon>
        <taxon>Cymbomonas</taxon>
    </lineage>
</organism>
<evidence type="ECO:0000313" key="3">
    <source>
        <dbReference type="Proteomes" id="UP001190700"/>
    </source>
</evidence>
<gene>
    <name evidence="2" type="ORF">CYMTET_56745</name>
</gene>
<feature type="domain" description="Chromo" evidence="1">
    <location>
        <begin position="1"/>
        <end position="61"/>
    </location>
</feature>
<protein>
    <recommendedName>
        <fullName evidence="1">Chromo domain-containing protein</fullName>
    </recommendedName>
</protein>
<dbReference type="SUPFAM" id="SSF54160">
    <property type="entry name" value="Chromo domain-like"/>
    <property type="match status" value="1"/>
</dbReference>
<evidence type="ECO:0000259" key="1">
    <source>
        <dbReference type="PROSITE" id="PS50013"/>
    </source>
</evidence>
<dbReference type="AlphaFoldDB" id="A0AAE0ELI7"/>
<reference evidence="2 3" key="1">
    <citation type="journal article" date="2015" name="Genome Biol. Evol.">
        <title>Comparative Genomics of a Bacterivorous Green Alga Reveals Evolutionary Causalities and Consequences of Phago-Mixotrophic Mode of Nutrition.</title>
        <authorList>
            <person name="Burns J.A."/>
            <person name="Paasch A."/>
            <person name="Narechania A."/>
            <person name="Kim E."/>
        </authorList>
    </citation>
    <scope>NUCLEOTIDE SEQUENCE [LARGE SCALE GENOMIC DNA]</scope>
    <source>
        <strain evidence="2 3">PLY_AMNH</strain>
    </source>
</reference>
<comment type="caution">
    <text evidence="2">The sequence shown here is derived from an EMBL/GenBank/DDBJ whole genome shotgun (WGS) entry which is preliminary data.</text>
</comment>
<dbReference type="Proteomes" id="UP001190700">
    <property type="component" value="Unassembled WGS sequence"/>
</dbReference>
<dbReference type="Pfam" id="PF00385">
    <property type="entry name" value="Chromo"/>
    <property type="match status" value="1"/>
</dbReference>
<dbReference type="PROSITE" id="PS50013">
    <property type="entry name" value="CHROMO_2"/>
    <property type="match status" value="1"/>
</dbReference>
<dbReference type="CDD" id="cd00024">
    <property type="entry name" value="CD_CSD"/>
    <property type="match status" value="1"/>
</dbReference>
<accession>A0AAE0ELI7</accession>
<evidence type="ECO:0000313" key="2">
    <source>
        <dbReference type="EMBL" id="KAK3232928.1"/>
    </source>
</evidence>
<sequence length="260" mass="27761">MTQVIQGNQGSQCYGVDHYLIAWDGFDTQHDTWEPVENLPGSEADIEGFFKQKTQEAEAAEALAVASKRKRLEGGPDEDEEDTDATVAGYAPSLLKCVAHHACSPSVPSMQNSLPSVALAYGNAMSLGCLLLQEIRERGTLKMRKTERPSAELLFGIISGLLRKEFADGVRVLQVVCKLCGPNSTAIPYCGNTSNLGSHVSHVPQDAYCKIMCIAEKKAAGENVDSLTSATGGGNSETSAGTIEAMLPQVSIERRDGRAA</sequence>
<proteinExistence type="predicted"/>
<name>A0AAE0ELI7_9CHLO</name>
<dbReference type="InterPro" id="IPR000953">
    <property type="entry name" value="Chromo/chromo_shadow_dom"/>
</dbReference>
<keyword evidence="3" id="KW-1185">Reference proteome</keyword>
<dbReference type="InterPro" id="IPR023780">
    <property type="entry name" value="Chromo_domain"/>
</dbReference>
<dbReference type="Gene3D" id="2.40.50.40">
    <property type="match status" value="1"/>
</dbReference>
<dbReference type="InterPro" id="IPR016197">
    <property type="entry name" value="Chromo-like_dom_sf"/>
</dbReference>
<dbReference type="EMBL" id="LGRX02035849">
    <property type="protein sequence ID" value="KAK3232928.1"/>
    <property type="molecule type" value="Genomic_DNA"/>
</dbReference>